<keyword evidence="2 5" id="KW-1005">Bacterial flagellum biogenesis</keyword>
<evidence type="ECO:0000256" key="5">
    <source>
        <dbReference type="HAMAP-Rule" id="MF_01185"/>
    </source>
</evidence>
<comment type="similarity">
    <text evidence="5">Belongs to the FliW family.</text>
</comment>
<dbReference type="GO" id="GO:0044780">
    <property type="term" value="P:bacterial-type flagellum assembly"/>
    <property type="evidence" value="ECO:0007669"/>
    <property type="project" value="UniProtKB-UniRule"/>
</dbReference>
<dbReference type="Proteomes" id="UP000189464">
    <property type="component" value="Chromosome"/>
</dbReference>
<keyword evidence="6" id="KW-0969">Cilium</keyword>
<dbReference type="PANTHER" id="PTHR39190">
    <property type="entry name" value="FLAGELLAR ASSEMBLY FACTOR FLIW"/>
    <property type="match status" value="1"/>
</dbReference>
<comment type="subcellular location">
    <subcellularLocation>
        <location evidence="5">Cytoplasm</location>
    </subcellularLocation>
</comment>
<keyword evidence="6" id="KW-0966">Cell projection</keyword>
<dbReference type="GO" id="GO:0006417">
    <property type="term" value="P:regulation of translation"/>
    <property type="evidence" value="ECO:0007669"/>
    <property type="project" value="UniProtKB-KW"/>
</dbReference>
<dbReference type="InterPro" id="IPR024046">
    <property type="entry name" value="Flagellar_assmbl_FliW_dom_sf"/>
</dbReference>
<dbReference type="HAMAP" id="MF_01185">
    <property type="entry name" value="FliW"/>
    <property type="match status" value="1"/>
</dbReference>
<dbReference type="Pfam" id="PF02623">
    <property type="entry name" value="FliW"/>
    <property type="match status" value="1"/>
</dbReference>
<evidence type="ECO:0000256" key="3">
    <source>
        <dbReference type="ARBA" id="ARBA00022845"/>
    </source>
</evidence>
<proteinExistence type="inferred from homology"/>
<keyword evidence="6" id="KW-0282">Flagellum</keyword>
<dbReference type="STRING" id="1833852.B0537_12525"/>
<keyword evidence="7" id="KW-1185">Reference proteome</keyword>
<evidence type="ECO:0000313" key="7">
    <source>
        <dbReference type="Proteomes" id="UP000189464"/>
    </source>
</evidence>
<evidence type="ECO:0000256" key="4">
    <source>
        <dbReference type="ARBA" id="ARBA00023186"/>
    </source>
</evidence>
<dbReference type="RefSeq" id="WP_077714877.1">
    <property type="nucleotide sequence ID" value="NZ_CP019698.1"/>
</dbReference>
<dbReference type="KEGG" id="dfg:B0537_12525"/>
<dbReference type="OrthoDB" id="9801235at2"/>
<dbReference type="EMBL" id="CP019698">
    <property type="protein sequence ID" value="AQS59834.1"/>
    <property type="molecule type" value="Genomic_DNA"/>
</dbReference>
<keyword evidence="3 5" id="KW-0810">Translation regulation</keyword>
<keyword evidence="1 5" id="KW-0963">Cytoplasm</keyword>
<dbReference type="SUPFAM" id="SSF141457">
    <property type="entry name" value="BH3618-like"/>
    <property type="match status" value="1"/>
</dbReference>
<name>A0A1S6IYH2_9FIRM</name>
<evidence type="ECO:0000256" key="1">
    <source>
        <dbReference type="ARBA" id="ARBA00022490"/>
    </source>
</evidence>
<dbReference type="PANTHER" id="PTHR39190:SF1">
    <property type="entry name" value="FLAGELLAR ASSEMBLY FACTOR FLIW"/>
    <property type="match status" value="1"/>
</dbReference>
<evidence type="ECO:0000313" key="6">
    <source>
        <dbReference type="EMBL" id="AQS59834.1"/>
    </source>
</evidence>
<dbReference type="AlphaFoldDB" id="A0A1S6IYH2"/>
<comment type="subunit">
    <text evidence="5">Interacts with translational regulator CsrA and flagellin(s).</text>
</comment>
<keyword evidence="4 5" id="KW-0143">Chaperone</keyword>
<gene>
    <name evidence="5" type="primary">fliW</name>
    <name evidence="6" type="ORF">B0537_12525</name>
</gene>
<sequence length="131" mass="14789">MDKIIFPQGLPGFENLSEFSISPLPETPFYYLESLEDENICFLLVNPFDFSRSYEFEIPAPVEELLQIKELNEVTVFTIVNTSQGLEKATVNLQAPIIINVTNGRGMQVVLNDPSYKIREPLHSLVQGAVK</sequence>
<dbReference type="GO" id="GO:0005737">
    <property type="term" value="C:cytoplasm"/>
    <property type="evidence" value="ECO:0007669"/>
    <property type="project" value="UniProtKB-SubCell"/>
</dbReference>
<protein>
    <recommendedName>
        <fullName evidence="5">Flagellar assembly factor FliW</fullName>
    </recommendedName>
</protein>
<reference evidence="6 7" key="1">
    <citation type="journal article" date="2016" name="Int. J. Syst. Evol. Microbiol.">
        <title>Desulfotomaculum ferrireducens sp. nov., a moderately thermophilic sulfate-reducing and dissimilatory Fe(III)-reducing bacterium isolated from compost.</title>
        <authorList>
            <person name="Yang G."/>
            <person name="Guo J."/>
            <person name="Zhuang L."/>
            <person name="Yuan Y."/>
            <person name="Zhou S."/>
        </authorList>
    </citation>
    <scope>NUCLEOTIDE SEQUENCE [LARGE SCALE GENOMIC DNA]</scope>
    <source>
        <strain evidence="6 7">GSS09</strain>
    </source>
</reference>
<comment type="function">
    <text evidence="5">Acts as an anti-CsrA protein, binds CsrA and prevents it from repressing translation of its target genes, one of which is flagellin. Binds to flagellin and participates in the assembly of the flagellum.</text>
</comment>
<dbReference type="InterPro" id="IPR003775">
    <property type="entry name" value="Flagellar_assembly_factor_FliW"/>
</dbReference>
<dbReference type="Gene3D" id="2.30.290.10">
    <property type="entry name" value="BH3618-like"/>
    <property type="match status" value="1"/>
</dbReference>
<accession>A0A1S6IYH2</accession>
<organism evidence="6 7">
    <name type="scientific">Desulforamulus ferrireducens</name>
    <dbReference type="NCBI Taxonomy" id="1833852"/>
    <lineage>
        <taxon>Bacteria</taxon>
        <taxon>Bacillati</taxon>
        <taxon>Bacillota</taxon>
        <taxon>Clostridia</taxon>
        <taxon>Eubacteriales</taxon>
        <taxon>Peptococcaceae</taxon>
        <taxon>Desulforamulus</taxon>
    </lineage>
</organism>
<evidence type="ECO:0000256" key="2">
    <source>
        <dbReference type="ARBA" id="ARBA00022795"/>
    </source>
</evidence>